<dbReference type="PANTHER" id="PTHR37316:SF3">
    <property type="entry name" value="TEICHOIC ACID GLYCEROL-PHOSPHATE TRANSFERASE"/>
    <property type="match status" value="1"/>
</dbReference>
<dbReference type="InterPro" id="IPR043148">
    <property type="entry name" value="TagF_C"/>
</dbReference>
<evidence type="ECO:0000256" key="2">
    <source>
        <dbReference type="ARBA" id="ARBA00010488"/>
    </source>
</evidence>
<evidence type="ECO:0000256" key="5">
    <source>
        <dbReference type="ARBA" id="ARBA00022944"/>
    </source>
</evidence>
<gene>
    <name evidence="7" type="ORF">H9Y04_27135</name>
</gene>
<dbReference type="InterPro" id="IPR007554">
    <property type="entry name" value="Glycerophosphate_synth"/>
</dbReference>
<evidence type="ECO:0000313" key="8">
    <source>
        <dbReference type="Proteomes" id="UP000642284"/>
    </source>
</evidence>
<dbReference type="Pfam" id="PF04464">
    <property type="entry name" value="Glyphos_transf"/>
    <property type="match status" value="1"/>
</dbReference>
<comment type="subcellular location">
    <subcellularLocation>
        <location evidence="1">Cell membrane</location>
        <topology evidence="1">Peripheral membrane protein</topology>
    </subcellularLocation>
</comment>
<sequence length="932" mass="105006">MAARFTDRVPDELARRLRYLPEATPEEQQLFLADAKRFVAGLDRKVLRTAGPITRTKWQLAADGRLSELLAVLAHDREHPATIKVQGLRTARLSLPGLDSSVLPDDIATLNRKDIPVRSRITELDWADGKLRVRGYAYVANVPFEKGGLRMAALRRRGSKRVVPLRIRSFVEPAATAESKQSMHNFDGSGFELSVNPRQLRRRGGWQSSKWDLGMIIAGPGNLYAGRLAKGNLGSAVDGLVRRLDDGVRLVATFPKNRLQLTVDVVPAEVTGHSVDNGILTLVVRARPDSEPKTLRIEQPVKDAPPAFSMEFPLERRSGGQGWIQYEARVPLDKLPTAQDALGATADLHTMIRFADGKERRATVAETMTARAYPHGTDEEIAVDTDAVGVFRLRAQARRPVVDRVEWNAAGELTVEGSYSGPGDRMRLLLRHTGRHEDRALDMSFADGRFTACFTPDAVSTYEGEVPLRAGRWHFNFRAVEEWDHVRDIPVTLRQDLVETLPKRWQGGRRTYTVGRSSFDRFFLESGSVLGPDETGGYRQRKLREKFHTQQRELPIKEAVLYASFGGKQFSDSPRAVYEELVRRGVEVEHIWTVSDEQAVVPEGVTTVEWASKEWYEALATSRYLVFNHGIRDWFQRREGQVVVQTWHGTPLKKIGADLLGTPKANLAYIASLNDRFSQYSFLVSPNAFTTPIMKNAFRATCEILESGYPRNDMFHSADKEERAALVRARLGIPEGKKIVLYAPTWRDDQRYGGRRFKLDNQVDLGAAQRVLGDDHVFLYRKHPKVLDSIPGAGQGFVHDVTSYPDIAELYLIADVLITDYSSVFFDFAHSGKPMLFFTYDLEHYRDELRGLYFDLGERAPGPLIKTSDELIAAIRDIDEVSRTYQERYEQFARDFCEPSDGHAAERVVDRMLELSAGHVLPAPSAEAQPVR</sequence>
<protein>
    <submittedName>
        <fullName evidence="7">CDP-glycerol glycerophosphotransferase family protein</fullName>
    </submittedName>
</protein>
<reference evidence="7 8" key="1">
    <citation type="submission" date="2020-08" db="EMBL/GenBank/DDBJ databases">
        <title>Genemic of Streptomyces polyaspartic.</title>
        <authorList>
            <person name="Liu W."/>
        </authorList>
    </citation>
    <scope>NUCLEOTIDE SEQUENCE [LARGE SCALE GENOMIC DNA]</scope>
    <source>
        <strain evidence="7 8">TRM66268-LWL</strain>
    </source>
</reference>
<keyword evidence="5" id="KW-0777">Teichoic acid biosynthesis</keyword>
<comment type="similarity">
    <text evidence="2">Belongs to the CDP-glycerol glycerophosphotransferase family.</text>
</comment>
<dbReference type="EMBL" id="JACTVJ010000013">
    <property type="protein sequence ID" value="MBC9716218.1"/>
    <property type="molecule type" value="Genomic_DNA"/>
</dbReference>
<keyword evidence="3" id="KW-1003">Cell membrane</keyword>
<dbReference type="PANTHER" id="PTHR37316">
    <property type="entry name" value="TEICHOIC ACID GLYCEROL-PHOSPHATE PRIMASE"/>
    <property type="match status" value="1"/>
</dbReference>
<dbReference type="Gene3D" id="3.40.50.12580">
    <property type="match status" value="1"/>
</dbReference>
<comment type="caution">
    <text evidence="7">The sequence shown here is derived from an EMBL/GenBank/DDBJ whole genome shotgun (WGS) entry which is preliminary data.</text>
</comment>
<proteinExistence type="inferred from homology"/>
<evidence type="ECO:0000256" key="6">
    <source>
        <dbReference type="ARBA" id="ARBA00023136"/>
    </source>
</evidence>
<dbReference type="Gene3D" id="3.40.50.11820">
    <property type="match status" value="1"/>
</dbReference>
<accession>A0ABR7SPH3</accession>
<evidence type="ECO:0000313" key="7">
    <source>
        <dbReference type="EMBL" id="MBC9716218.1"/>
    </source>
</evidence>
<dbReference type="InterPro" id="IPR051612">
    <property type="entry name" value="Teichoic_Acid_Biosynth"/>
</dbReference>
<keyword evidence="6" id="KW-0472">Membrane</keyword>
<keyword evidence="8" id="KW-1185">Reference proteome</keyword>
<dbReference type="SUPFAM" id="SSF53756">
    <property type="entry name" value="UDP-Glycosyltransferase/glycogen phosphorylase"/>
    <property type="match status" value="1"/>
</dbReference>
<dbReference type="RefSeq" id="WP_187816668.1">
    <property type="nucleotide sequence ID" value="NZ_JACTVJ010000013.1"/>
</dbReference>
<evidence type="ECO:0000256" key="3">
    <source>
        <dbReference type="ARBA" id="ARBA00022475"/>
    </source>
</evidence>
<dbReference type="Proteomes" id="UP000642284">
    <property type="component" value="Unassembled WGS sequence"/>
</dbReference>
<evidence type="ECO:0000256" key="1">
    <source>
        <dbReference type="ARBA" id="ARBA00004202"/>
    </source>
</evidence>
<name>A0ABR7SPH3_9ACTN</name>
<keyword evidence="4" id="KW-0808">Transferase</keyword>
<dbReference type="InterPro" id="IPR043149">
    <property type="entry name" value="TagF_N"/>
</dbReference>
<organism evidence="7 8">
    <name type="scientific">Streptomyces polyasparticus</name>
    <dbReference type="NCBI Taxonomy" id="2767826"/>
    <lineage>
        <taxon>Bacteria</taxon>
        <taxon>Bacillati</taxon>
        <taxon>Actinomycetota</taxon>
        <taxon>Actinomycetes</taxon>
        <taxon>Kitasatosporales</taxon>
        <taxon>Streptomycetaceae</taxon>
        <taxon>Streptomyces</taxon>
    </lineage>
</organism>
<evidence type="ECO:0000256" key="4">
    <source>
        <dbReference type="ARBA" id="ARBA00022679"/>
    </source>
</evidence>